<organism evidence="1 2">
    <name type="scientific">Trichobilharzia regenti</name>
    <name type="common">Nasal bird schistosome</name>
    <dbReference type="NCBI Taxonomy" id="157069"/>
    <lineage>
        <taxon>Eukaryota</taxon>
        <taxon>Metazoa</taxon>
        <taxon>Spiralia</taxon>
        <taxon>Lophotrochozoa</taxon>
        <taxon>Platyhelminthes</taxon>
        <taxon>Trematoda</taxon>
        <taxon>Digenea</taxon>
        <taxon>Strigeidida</taxon>
        <taxon>Schistosomatoidea</taxon>
        <taxon>Schistosomatidae</taxon>
        <taxon>Trichobilharzia</taxon>
    </lineage>
</organism>
<protein>
    <submittedName>
        <fullName evidence="2">Uncharacterized protein</fullName>
    </submittedName>
</protein>
<dbReference type="AlphaFoldDB" id="A0AA85JFI7"/>
<evidence type="ECO:0000313" key="2">
    <source>
        <dbReference type="WBParaSite" id="TREG1_1850.1"/>
    </source>
</evidence>
<proteinExistence type="predicted"/>
<name>A0AA85JFI7_TRIRE</name>
<evidence type="ECO:0000313" key="1">
    <source>
        <dbReference type="Proteomes" id="UP000050795"/>
    </source>
</evidence>
<sequence>VDEGLSNILRHLISYAAYSLYKSIKRLREMKVTGCTEAFMVFEGDRNSVVDKRLQLHMFSKQQCAIAMPSSSSYQIQYIYQS</sequence>
<accession>A0AA85JFI7</accession>
<dbReference type="WBParaSite" id="TREG1_1850.1">
    <property type="protein sequence ID" value="TREG1_1850.1"/>
    <property type="gene ID" value="TREG1_1850"/>
</dbReference>
<reference evidence="1" key="1">
    <citation type="submission" date="2022-06" db="EMBL/GenBank/DDBJ databases">
        <authorList>
            <person name="Berger JAMES D."/>
            <person name="Berger JAMES D."/>
        </authorList>
    </citation>
    <scope>NUCLEOTIDE SEQUENCE [LARGE SCALE GENOMIC DNA]</scope>
</reference>
<keyword evidence="1" id="KW-1185">Reference proteome</keyword>
<reference evidence="2" key="2">
    <citation type="submission" date="2023-11" db="UniProtKB">
        <authorList>
            <consortium name="WormBaseParasite"/>
        </authorList>
    </citation>
    <scope>IDENTIFICATION</scope>
</reference>
<dbReference type="Proteomes" id="UP000050795">
    <property type="component" value="Unassembled WGS sequence"/>
</dbReference>